<dbReference type="EMBL" id="BSEN01000006">
    <property type="protein sequence ID" value="GLJ76398.1"/>
    <property type="molecule type" value="Genomic_DNA"/>
</dbReference>
<name>A0A9W6HAA9_9MICO</name>
<feature type="region of interest" description="Disordered" evidence="1">
    <location>
        <begin position="1"/>
        <end position="32"/>
    </location>
</feature>
<evidence type="ECO:0000313" key="3">
    <source>
        <dbReference type="Proteomes" id="UP001142372"/>
    </source>
</evidence>
<gene>
    <name evidence="2" type="ORF">GCM10017584_19720</name>
</gene>
<dbReference type="AlphaFoldDB" id="A0A9W6HAA9"/>
<reference evidence="2" key="2">
    <citation type="submission" date="2023-01" db="EMBL/GenBank/DDBJ databases">
        <authorList>
            <person name="Sun Q."/>
            <person name="Evtushenko L."/>
        </authorList>
    </citation>
    <scope>NUCLEOTIDE SEQUENCE</scope>
    <source>
        <strain evidence="2">VKM Ac-1401</strain>
    </source>
</reference>
<accession>A0A9W6HAA9</accession>
<organism evidence="2 3">
    <name type="scientific">Leifsonia poae</name>
    <dbReference type="NCBI Taxonomy" id="110933"/>
    <lineage>
        <taxon>Bacteria</taxon>
        <taxon>Bacillati</taxon>
        <taxon>Actinomycetota</taxon>
        <taxon>Actinomycetes</taxon>
        <taxon>Micrococcales</taxon>
        <taxon>Microbacteriaceae</taxon>
        <taxon>Leifsonia</taxon>
    </lineage>
</organism>
<evidence type="ECO:0000256" key="1">
    <source>
        <dbReference type="SAM" id="MobiDB-lite"/>
    </source>
</evidence>
<reference evidence="2" key="1">
    <citation type="journal article" date="2014" name="Int. J. Syst. Evol. Microbiol.">
        <title>Complete genome sequence of Corynebacterium casei LMG S-19264T (=DSM 44701T), isolated from a smear-ripened cheese.</title>
        <authorList>
            <consortium name="US DOE Joint Genome Institute (JGI-PGF)"/>
            <person name="Walter F."/>
            <person name="Albersmeier A."/>
            <person name="Kalinowski J."/>
            <person name="Ruckert C."/>
        </authorList>
    </citation>
    <scope>NUCLEOTIDE SEQUENCE</scope>
    <source>
        <strain evidence="2">VKM Ac-1401</strain>
    </source>
</reference>
<comment type="caution">
    <text evidence="2">The sequence shown here is derived from an EMBL/GenBank/DDBJ whole genome shotgun (WGS) entry which is preliminary data.</text>
</comment>
<feature type="compositionally biased region" description="Polar residues" evidence="1">
    <location>
        <begin position="21"/>
        <end position="31"/>
    </location>
</feature>
<sequence>MAACEGKGRDDIVFGDGQRGYQKTPTMTVNSELDRGAPGFRVDATGLIVPYWVIPINRDAITEVRVGPGPHQERNVAALRDYFEGTSTKWFDPAVQPLISRSEIPFR</sequence>
<proteinExistence type="predicted"/>
<evidence type="ECO:0000313" key="2">
    <source>
        <dbReference type="EMBL" id="GLJ76398.1"/>
    </source>
</evidence>
<keyword evidence="3" id="KW-1185">Reference proteome</keyword>
<dbReference type="Proteomes" id="UP001142372">
    <property type="component" value="Unassembled WGS sequence"/>
</dbReference>
<feature type="compositionally biased region" description="Basic and acidic residues" evidence="1">
    <location>
        <begin position="1"/>
        <end position="12"/>
    </location>
</feature>
<protein>
    <submittedName>
        <fullName evidence="2">Uncharacterized protein</fullName>
    </submittedName>
</protein>